<evidence type="ECO:0000256" key="1">
    <source>
        <dbReference type="SAM" id="SignalP"/>
    </source>
</evidence>
<proteinExistence type="predicted"/>
<reference evidence="3" key="2">
    <citation type="submission" date="2017-02" db="EMBL/GenBank/DDBJ databases">
        <title>Sunflower complete genome.</title>
        <authorList>
            <person name="Langlade N."/>
            <person name="Munos S."/>
        </authorList>
    </citation>
    <scope>NUCLEOTIDE SEQUENCE [LARGE SCALE GENOMIC DNA]</scope>
    <source>
        <tissue evidence="3">Leaves</tissue>
    </source>
</reference>
<dbReference type="Gramene" id="mRNA:HanXRQr2_Chr16g0726011">
    <property type="protein sequence ID" value="CDS:HanXRQr2_Chr16g0726011.1"/>
    <property type="gene ID" value="HanXRQr2_Chr16g0726011"/>
</dbReference>
<dbReference type="EMBL" id="CM007905">
    <property type="protein sequence ID" value="OTF90510.1"/>
    <property type="molecule type" value="Genomic_DNA"/>
</dbReference>
<protein>
    <submittedName>
        <fullName evidence="3">Uncharacterized protein</fullName>
    </submittedName>
</protein>
<accession>A0A251RVN9</accession>
<feature type="chain" id="PRO_5041163046" evidence="1">
    <location>
        <begin position="18"/>
        <end position="52"/>
    </location>
</feature>
<organism evidence="3 4">
    <name type="scientific">Helianthus annuus</name>
    <name type="common">Common sunflower</name>
    <dbReference type="NCBI Taxonomy" id="4232"/>
    <lineage>
        <taxon>Eukaryota</taxon>
        <taxon>Viridiplantae</taxon>
        <taxon>Streptophyta</taxon>
        <taxon>Embryophyta</taxon>
        <taxon>Tracheophyta</taxon>
        <taxon>Spermatophyta</taxon>
        <taxon>Magnoliopsida</taxon>
        <taxon>eudicotyledons</taxon>
        <taxon>Gunneridae</taxon>
        <taxon>Pentapetalae</taxon>
        <taxon>asterids</taxon>
        <taxon>campanulids</taxon>
        <taxon>Asterales</taxon>
        <taxon>Asteraceae</taxon>
        <taxon>Asteroideae</taxon>
        <taxon>Heliantheae alliance</taxon>
        <taxon>Heliantheae</taxon>
        <taxon>Helianthus</taxon>
    </lineage>
</organism>
<keyword evidence="1" id="KW-0732">Signal</keyword>
<gene>
    <name evidence="3" type="ORF">HannXRQ_Chr16g0500421</name>
    <name evidence="2" type="ORF">HanXRQr2_Chr16g0726011</name>
</gene>
<reference evidence="2 4" key="1">
    <citation type="journal article" date="2017" name="Nature">
        <title>The sunflower genome provides insights into oil metabolism, flowering and Asterid evolution.</title>
        <authorList>
            <person name="Badouin H."/>
            <person name="Gouzy J."/>
            <person name="Grassa C.J."/>
            <person name="Murat F."/>
            <person name="Staton S.E."/>
            <person name="Cottret L."/>
            <person name="Lelandais-Briere C."/>
            <person name="Owens G.L."/>
            <person name="Carrere S."/>
            <person name="Mayjonade B."/>
            <person name="Legrand L."/>
            <person name="Gill N."/>
            <person name="Kane N.C."/>
            <person name="Bowers J.E."/>
            <person name="Hubner S."/>
            <person name="Bellec A."/>
            <person name="Berard A."/>
            <person name="Berges H."/>
            <person name="Blanchet N."/>
            <person name="Boniface M.C."/>
            <person name="Brunel D."/>
            <person name="Catrice O."/>
            <person name="Chaidir N."/>
            <person name="Claudel C."/>
            <person name="Donnadieu C."/>
            <person name="Faraut T."/>
            <person name="Fievet G."/>
            <person name="Helmstetter N."/>
            <person name="King M."/>
            <person name="Knapp S.J."/>
            <person name="Lai Z."/>
            <person name="Le Paslier M.C."/>
            <person name="Lippi Y."/>
            <person name="Lorenzon L."/>
            <person name="Mandel J.R."/>
            <person name="Marage G."/>
            <person name="Marchand G."/>
            <person name="Marquand E."/>
            <person name="Bret-Mestries E."/>
            <person name="Morien E."/>
            <person name="Nambeesan S."/>
            <person name="Nguyen T."/>
            <person name="Pegot-Espagnet P."/>
            <person name="Pouilly N."/>
            <person name="Raftis F."/>
            <person name="Sallet E."/>
            <person name="Schiex T."/>
            <person name="Thomas J."/>
            <person name="Vandecasteele C."/>
            <person name="Vares D."/>
            <person name="Vear F."/>
            <person name="Vautrin S."/>
            <person name="Crespi M."/>
            <person name="Mangin B."/>
            <person name="Burke J.M."/>
            <person name="Salse J."/>
            <person name="Munos S."/>
            <person name="Vincourt P."/>
            <person name="Rieseberg L.H."/>
            <person name="Langlade N.B."/>
        </authorList>
    </citation>
    <scope>NUCLEOTIDE SEQUENCE [LARGE SCALE GENOMIC DNA]</scope>
    <source>
        <strain evidence="4">cv. SF193</strain>
        <tissue evidence="2">Leaves</tissue>
    </source>
</reference>
<evidence type="ECO:0000313" key="4">
    <source>
        <dbReference type="Proteomes" id="UP000215914"/>
    </source>
</evidence>
<sequence length="52" mass="5905">MVVVKRWLMLLQVGGLAIHGDDLPHMNPRLEPAPKSVERIKSDRNLFGAFNH</sequence>
<keyword evidence="4" id="KW-1185">Reference proteome</keyword>
<dbReference type="AlphaFoldDB" id="A0A251RVN9"/>
<dbReference type="EMBL" id="MNCJ02000331">
    <property type="protein sequence ID" value="KAF5758147.1"/>
    <property type="molecule type" value="Genomic_DNA"/>
</dbReference>
<dbReference type="Proteomes" id="UP000215914">
    <property type="component" value="Chromosome 16"/>
</dbReference>
<name>A0A251RVN9_HELAN</name>
<evidence type="ECO:0000313" key="2">
    <source>
        <dbReference type="EMBL" id="KAF5758147.1"/>
    </source>
</evidence>
<reference evidence="2" key="3">
    <citation type="submission" date="2020-06" db="EMBL/GenBank/DDBJ databases">
        <title>Helianthus annuus Genome sequencing and assembly Release 2.</title>
        <authorList>
            <person name="Gouzy J."/>
            <person name="Langlade N."/>
            <person name="Munos S."/>
        </authorList>
    </citation>
    <scope>NUCLEOTIDE SEQUENCE</scope>
    <source>
        <tissue evidence="2">Leaves</tissue>
    </source>
</reference>
<feature type="signal peptide" evidence="1">
    <location>
        <begin position="1"/>
        <end position="17"/>
    </location>
</feature>
<dbReference type="InParanoid" id="A0A251RVN9"/>
<evidence type="ECO:0000313" key="3">
    <source>
        <dbReference type="EMBL" id="OTF90510.1"/>
    </source>
</evidence>